<feature type="domain" description="ABC transmembrane type-1" evidence="8">
    <location>
        <begin position="96"/>
        <end position="287"/>
    </location>
</feature>
<dbReference type="PROSITE" id="PS50928">
    <property type="entry name" value="ABC_TM1"/>
    <property type="match status" value="1"/>
</dbReference>
<dbReference type="EMBL" id="CP007142">
    <property type="protein sequence ID" value="AJQ96358.1"/>
    <property type="molecule type" value="Genomic_DNA"/>
</dbReference>
<evidence type="ECO:0000313" key="10">
    <source>
        <dbReference type="Proteomes" id="UP000032266"/>
    </source>
</evidence>
<dbReference type="InterPro" id="IPR035906">
    <property type="entry name" value="MetI-like_sf"/>
</dbReference>
<evidence type="ECO:0000259" key="8">
    <source>
        <dbReference type="PROSITE" id="PS50928"/>
    </source>
</evidence>
<keyword evidence="2 7" id="KW-0813">Transport</keyword>
<evidence type="ECO:0000256" key="3">
    <source>
        <dbReference type="ARBA" id="ARBA00022475"/>
    </source>
</evidence>
<dbReference type="AlphaFoldDB" id="A0A0C5VSP3"/>
<comment type="similarity">
    <text evidence="7">Belongs to the binding-protein-dependent transport system permease family.</text>
</comment>
<dbReference type="PANTHER" id="PTHR43744:SF12">
    <property type="entry name" value="ABC TRANSPORTER PERMEASE PROTEIN MG189-RELATED"/>
    <property type="match status" value="1"/>
</dbReference>
<keyword evidence="9" id="KW-0762">Sugar transport</keyword>
<dbReference type="PATRIC" id="fig|1445510.3.peg.4290"/>
<evidence type="ECO:0000256" key="5">
    <source>
        <dbReference type="ARBA" id="ARBA00022989"/>
    </source>
</evidence>
<accession>A0A0C5VSP3</accession>
<feature type="transmembrane region" description="Helical" evidence="7">
    <location>
        <begin position="266"/>
        <end position="287"/>
    </location>
</feature>
<dbReference type="CDD" id="cd06261">
    <property type="entry name" value="TM_PBP2"/>
    <property type="match status" value="1"/>
</dbReference>
<proteinExistence type="inferred from homology"/>
<organism evidence="9 10">
    <name type="scientific">Gynuella sunshinyii YC6258</name>
    <dbReference type="NCBI Taxonomy" id="1445510"/>
    <lineage>
        <taxon>Bacteria</taxon>
        <taxon>Pseudomonadati</taxon>
        <taxon>Pseudomonadota</taxon>
        <taxon>Gammaproteobacteria</taxon>
        <taxon>Oceanospirillales</taxon>
        <taxon>Saccharospirillaceae</taxon>
        <taxon>Gynuella</taxon>
    </lineage>
</organism>
<keyword evidence="3" id="KW-1003">Cell membrane</keyword>
<evidence type="ECO:0000256" key="6">
    <source>
        <dbReference type="ARBA" id="ARBA00023136"/>
    </source>
</evidence>
<dbReference type="RefSeq" id="WP_082070815.1">
    <property type="nucleotide sequence ID" value="NZ_CP007142.1"/>
</dbReference>
<dbReference type="Gene3D" id="1.10.3720.10">
    <property type="entry name" value="MetI-like"/>
    <property type="match status" value="1"/>
</dbReference>
<dbReference type="PANTHER" id="PTHR43744">
    <property type="entry name" value="ABC TRANSPORTER PERMEASE PROTEIN MG189-RELATED-RELATED"/>
    <property type="match status" value="1"/>
</dbReference>
<feature type="transmembrane region" description="Helical" evidence="7">
    <location>
        <begin position="100"/>
        <end position="120"/>
    </location>
</feature>
<sequence>MTQLKVLQPDKSGINRRKHSVAVREVSLFGSRNQRFGMWSAGILALIMLSPFLWTVGLSLKSNQELMLGTEAVFHFPYTLQNYLDILKSSSVFGWLKNSFIVSCCMTAGVLILSSLGGYAFAKLEFPYKNTLYIVVLMGLAVPEQAVIIARHQIFSLLGLHNTYASLVLPGLAGPFGVFLMTQFFKAIPSEITEAAVLDGASKFKVFWKVLLPLTLPAQATLGILTFLTSWNDYFWPLISATEQEMFTLTVGIASSQMNFAQSEGLGYLSSQAVFSALPIILVYIFFQKHIVTAVAGGAVKQ</sequence>
<evidence type="ECO:0000256" key="2">
    <source>
        <dbReference type="ARBA" id="ARBA00022448"/>
    </source>
</evidence>
<keyword evidence="6 7" id="KW-0472">Membrane</keyword>
<dbReference type="KEGG" id="gsn:YC6258_04324"/>
<evidence type="ECO:0000256" key="1">
    <source>
        <dbReference type="ARBA" id="ARBA00004651"/>
    </source>
</evidence>
<reference evidence="9 10" key="1">
    <citation type="submission" date="2014-01" db="EMBL/GenBank/DDBJ databases">
        <title>Full genme sequencing of cellulolytic bacterium Gynuella sunshinyii YC6258T gen. nov., sp. nov.</title>
        <authorList>
            <person name="Khan H."/>
            <person name="Chung E.J."/>
            <person name="Chung Y.R."/>
        </authorList>
    </citation>
    <scope>NUCLEOTIDE SEQUENCE [LARGE SCALE GENOMIC DNA]</scope>
    <source>
        <strain evidence="9 10">YC6258</strain>
    </source>
</reference>
<feature type="transmembrane region" description="Helical" evidence="7">
    <location>
        <begin position="164"/>
        <end position="185"/>
    </location>
</feature>
<name>A0A0C5VSP3_9GAMM</name>
<dbReference type="Pfam" id="PF00528">
    <property type="entry name" value="BPD_transp_1"/>
    <property type="match status" value="1"/>
</dbReference>
<dbReference type="STRING" id="1445510.YC6258_04324"/>
<evidence type="ECO:0000256" key="4">
    <source>
        <dbReference type="ARBA" id="ARBA00022692"/>
    </source>
</evidence>
<evidence type="ECO:0000313" key="9">
    <source>
        <dbReference type="EMBL" id="AJQ96358.1"/>
    </source>
</evidence>
<dbReference type="GO" id="GO:0005886">
    <property type="term" value="C:plasma membrane"/>
    <property type="evidence" value="ECO:0007669"/>
    <property type="project" value="UniProtKB-SubCell"/>
</dbReference>
<dbReference type="InterPro" id="IPR000515">
    <property type="entry name" value="MetI-like"/>
</dbReference>
<keyword evidence="5 7" id="KW-1133">Transmembrane helix</keyword>
<keyword evidence="4 7" id="KW-0812">Transmembrane</keyword>
<protein>
    <submittedName>
        <fullName evidence="9">ABC-type sugar transport system, permease component</fullName>
    </submittedName>
</protein>
<gene>
    <name evidence="9" type="ORF">YC6258_04324</name>
</gene>
<dbReference type="HOGENOM" id="CLU_016047_1_1_6"/>
<keyword evidence="10" id="KW-1185">Reference proteome</keyword>
<feature type="transmembrane region" description="Helical" evidence="7">
    <location>
        <begin position="132"/>
        <end position="152"/>
    </location>
</feature>
<feature type="transmembrane region" description="Helical" evidence="7">
    <location>
        <begin position="36"/>
        <end position="57"/>
    </location>
</feature>
<evidence type="ECO:0000256" key="7">
    <source>
        <dbReference type="RuleBase" id="RU363032"/>
    </source>
</evidence>
<feature type="transmembrane region" description="Helical" evidence="7">
    <location>
        <begin position="206"/>
        <end position="228"/>
    </location>
</feature>
<dbReference type="SUPFAM" id="SSF161098">
    <property type="entry name" value="MetI-like"/>
    <property type="match status" value="1"/>
</dbReference>
<comment type="subcellular location">
    <subcellularLocation>
        <location evidence="1 7">Cell membrane</location>
        <topology evidence="1 7">Multi-pass membrane protein</topology>
    </subcellularLocation>
</comment>
<dbReference type="GO" id="GO:0055085">
    <property type="term" value="P:transmembrane transport"/>
    <property type="evidence" value="ECO:0007669"/>
    <property type="project" value="InterPro"/>
</dbReference>
<dbReference type="Proteomes" id="UP000032266">
    <property type="component" value="Chromosome"/>
</dbReference>